<dbReference type="GO" id="GO:0000287">
    <property type="term" value="F:magnesium ion binding"/>
    <property type="evidence" value="ECO:0007669"/>
    <property type="project" value="UniProtKB-UniRule"/>
</dbReference>
<sequence>MSKEAFFISLFNSKQIGDDGAVLGNYVYSKDLFCEDIHFKRSWMSLEQIAQKSMLVNLSDAIAMNAKPRYALIGVVLPKSFHYEEMRALSKGFLNIAHAYGVEIVGGDTTAGEKVMISITVVSTLQGKALERKNAKVGDLVAYTGKLGESYRGLTRLLRGGSLSKKARFITPTLKANFVYKSAKYLSAGMDISDGLSKDLSRLLKESGNVGLHVKKKLPKRLLCSGEEYEMLFSFNPRHKKHILRLAQQTRTKISIIGKVARKRYRCICKEHHF</sequence>
<comment type="caution">
    <text evidence="2">Lacks conserved residue(s) required for the propagation of feature annotation.</text>
</comment>
<feature type="binding site" evidence="2">
    <location>
        <position position="193"/>
    </location>
    <ligand>
        <name>ATP</name>
        <dbReference type="ChEBI" id="CHEBI:30616"/>
    </ligand>
</feature>
<dbReference type="CDD" id="cd02194">
    <property type="entry name" value="ThiL"/>
    <property type="match status" value="1"/>
</dbReference>
<dbReference type="eggNOG" id="COG0611">
    <property type="taxonomic scope" value="Bacteria"/>
</dbReference>
<dbReference type="Gene3D" id="3.30.1330.10">
    <property type="entry name" value="PurM-like, N-terminal domain"/>
    <property type="match status" value="1"/>
</dbReference>
<dbReference type="OrthoDB" id="9802811at2"/>
<dbReference type="EC" id="2.7.4.16" evidence="2"/>
<evidence type="ECO:0000256" key="2">
    <source>
        <dbReference type="HAMAP-Rule" id="MF_02128"/>
    </source>
</evidence>
<feature type="domain" description="PurM-like N-terminal" evidence="3">
    <location>
        <begin position="17"/>
        <end position="122"/>
    </location>
</feature>
<feature type="binding site" evidence="2">
    <location>
        <position position="60"/>
    </location>
    <ligand>
        <name>Mg(2+)</name>
        <dbReference type="ChEBI" id="CHEBI:18420"/>
        <label>4</label>
    </ligand>
</feature>
<keyword evidence="2" id="KW-0460">Magnesium</keyword>
<name>D1B285_SULD5</name>
<feature type="binding site" evidence="2">
    <location>
        <position position="60"/>
    </location>
    <ligand>
        <name>Mg(2+)</name>
        <dbReference type="ChEBI" id="CHEBI:18420"/>
        <label>3</label>
    </ligand>
</feature>
<dbReference type="AlphaFoldDB" id="D1B285"/>
<feature type="binding site" evidence="2">
    <location>
        <position position="132"/>
    </location>
    <ligand>
        <name>ATP</name>
        <dbReference type="ChEBI" id="CHEBI:30616"/>
    </ligand>
</feature>
<reference evidence="5" key="1">
    <citation type="submission" date="2009-11" db="EMBL/GenBank/DDBJ databases">
        <title>The complete genome of Sulfurospirillum deleyianum DSM 6946.</title>
        <authorList>
            <consortium name="US DOE Joint Genome Institute (JGI-PGF)"/>
            <person name="Lucas S."/>
            <person name="Copeland A."/>
            <person name="Lapidus A."/>
            <person name="Glavina del Rio T."/>
            <person name="Dalin E."/>
            <person name="Tice H."/>
            <person name="Bruce D."/>
            <person name="Goodwin L."/>
            <person name="Pitluck S."/>
            <person name="Kyrpides N."/>
            <person name="Mavromatis K."/>
            <person name="Ivanova N."/>
            <person name="Ovchinnikova G."/>
            <person name="Munk A.C."/>
            <person name="Lu M."/>
            <person name="Brettin T."/>
            <person name="Detter J.C."/>
            <person name="Han C."/>
            <person name="Tapia R."/>
            <person name="Larimer F."/>
            <person name="Land M."/>
            <person name="Hauser L."/>
            <person name="Markowitz V."/>
            <person name="Cheng J.F."/>
            <person name="Hugenholtz P."/>
            <person name="Woyke T."/>
            <person name="Wu D."/>
            <person name="Aumann P."/>
            <person name="Schneider S."/>
            <person name="Lang E."/>
            <person name="Spring S."/>
            <person name="Klenk H.P."/>
            <person name="Eisen J.A."/>
        </authorList>
    </citation>
    <scope>NUCLEOTIDE SEQUENCE [LARGE SCALE GENOMIC DNA]</scope>
    <source>
        <strain evidence="5">ATCC 51133 / DSM 6946 / 5175</strain>
    </source>
</reference>
<gene>
    <name evidence="2" type="primary">thiL</name>
    <name evidence="4" type="ordered locus">Sdel_1182</name>
</gene>
<dbReference type="GO" id="GO:0009229">
    <property type="term" value="P:thiamine diphosphate biosynthetic process"/>
    <property type="evidence" value="ECO:0007669"/>
    <property type="project" value="UniProtKB-UniRule"/>
</dbReference>
<dbReference type="EMBL" id="CP001816">
    <property type="protein sequence ID" value="ACZ12205.1"/>
    <property type="molecule type" value="Genomic_DNA"/>
</dbReference>
<comment type="pathway">
    <text evidence="2">Cofactor biosynthesis; thiamine diphosphate biosynthesis; thiamine diphosphate from thiamine phosphate: step 1/1.</text>
</comment>
<comment type="similarity">
    <text evidence="2">Belongs to the thiamine-monophosphate kinase family.</text>
</comment>
<keyword evidence="5" id="KW-1185">Reference proteome</keyword>
<feature type="binding site" evidence="2">
    <location>
        <position position="31"/>
    </location>
    <ligand>
        <name>Mg(2+)</name>
        <dbReference type="ChEBI" id="CHEBI:18420"/>
        <label>1</label>
    </ligand>
</feature>
<comment type="catalytic activity">
    <reaction evidence="2">
        <text>thiamine phosphate + ATP = thiamine diphosphate + ADP</text>
        <dbReference type="Rhea" id="RHEA:15913"/>
        <dbReference type="ChEBI" id="CHEBI:30616"/>
        <dbReference type="ChEBI" id="CHEBI:37575"/>
        <dbReference type="ChEBI" id="CHEBI:58937"/>
        <dbReference type="ChEBI" id="CHEBI:456216"/>
        <dbReference type="EC" id="2.7.4.16"/>
    </reaction>
</comment>
<keyword evidence="1 2" id="KW-0784">Thiamine biosynthesis</keyword>
<dbReference type="InterPro" id="IPR006283">
    <property type="entry name" value="ThiL-like"/>
</dbReference>
<feature type="binding site" evidence="2">
    <location>
        <position position="194"/>
    </location>
    <ligand>
        <name>Mg(2+)</name>
        <dbReference type="ChEBI" id="CHEBI:18420"/>
        <label>5</label>
    </ligand>
</feature>
<dbReference type="KEGG" id="sdl:Sdel_1182"/>
<keyword evidence="2" id="KW-0479">Metal-binding</keyword>
<dbReference type="InterPro" id="IPR036676">
    <property type="entry name" value="PurM-like_C_sf"/>
</dbReference>
<feature type="binding site" evidence="2">
    <location>
        <position position="19"/>
    </location>
    <ligand>
        <name>Mg(2+)</name>
        <dbReference type="ChEBI" id="CHEBI:18420"/>
        <label>3</label>
    </ligand>
</feature>
<keyword evidence="2 4" id="KW-0418">Kinase</keyword>
<feature type="binding site" evidence="2">
    <location>
        <position position="29"/>
    </location>
    <ligand>
        <name>Mg(2+)</name>
        <dbReference type="ChEBI" id="CHEBI:18420"/>
        <label>4</label>
    </ligand>
</feature>
<keyword evidence="2" id="KW-0547">Nucleotide-binding</keyword>
<evidence type="ECO:0000313" key="4">
    <source>
        <dbReference type="EMBL" id="ACZ12205.1"/>
    </source>
</evidence>
<dbReference type="NCBIfam" id="NF004354">
    <property type="entry name" value="PRK05731.2-3"/>
    <property type="match status" value="1"/>
</dbReference>
<feature type="binding site" evidence="2">
    <location>
        <begin position="107"/>
        <end position="108"/>
    </location>
    <ligand>
        <name>ATP</name>
        <dbReference type="ChEBI" id="CHEBI:30616"/>
    </ligand>
</feature>
<dbReference type="SUPFAM" id="SSF56042">
    <property type="entry name" value="PurM C-terminal domain-like"/>
    <property type="match status" value="1"/>
</dbReference>
<organism evidence="4 5">
    <name type="scientific">Sulfurospirillum deleyianum (strain ATCC 51133 / DSM 6946 / 5175)</name>
    <dbReference type="NCBI Taxonomy" id="525898"/>
    <lineage>
        <taxon>Bacteria</taxon>
        <taxon>Pseudomonadati</taxon>
        <taxon>Campylobacterota</taxon>
        <taxon>Epsilonproteobacteria</taxon>
        <taxon>Campylobacterales</taxon>
        <taxon>Sulfurospirillaceae</taxon>
        <taxon>Sulfurospirillum</taxon>
    </lineage>
</organism>
<dbReference type="Proteomes" id="UP000002222">
    <property type="component" value="Chromosome"/>
</dbReference>
<dbReference type="HOGENOM" id="CLU_046964_1_2_7"/>
<accession>D1B285</accession>
<dbReference type="UniPathway" id="UPA00060">
    <property type="reaction ID" value="UER00142"/>
</dbReference>
<feature type="binding site" evidence="2">
    <location>
        <position position="191"/>
    </location>
    <ligand>
        <name>Mg(2+)</name>
        <dbReference type="ChEBI" id="CHEBI:18420"/>
        <label>3</label>
    </ligand>
</feature>
<dbReference type="PANTHER" id="PTHR30270:SF0">
    <property type="entry name" value="THIAMINE-MONOPHOSPHATE KINASE"/>
    <property type="match status" value="1"/>
</dbReference>
<evidence type="ECO:0000259" key="3">
    <source>
        <dbReference type="Pfam" id="PF00586"/>
    </source>
</evidence>
<proteinExistence type="inferred from homology"/>
<feature type="binding site" evidence="2">
    <location>
        <position position="38"/>
    </location>
    <ligand>
        <name>substrate</name>
    </ligand>
</feature>
<keyword evidence="2" id="KW-0067">ATP-binding</keyword>
<evidence type="ECO:0000256" key="1">
    <source>
        <dbReference type="ARBA" id="ARBA00022977"/>
    </source>
</evidence>
<comment type="miscellaneous">
    <text evidence="2">Reaction mechanism of ThiL seems to utilize a direct, inline transfer of the gamma-phosphate of ATP to TMP rather than a phosphorylated enzyme intermediate.</text>
</comment>
<dbReference type="InterPro" id="IPR016188">
    <property type="entry name" value="PurM-like_N"/>
</dbReference>
<keyword evidence="2 4" id="KW-0808">Transferase</keyword>
<dbReference type="HAMAP" id="MF_02128">
    <property type="entry name" value="TMP_kinase"/>
    <property type="match status" value="1"/>
</dbReference>
<protein>
    <recommendedName>
        <fullName evidence="2">Thiamine-monophosphate kinase</fullName>
        <shortName evidence="2">TMP kinase</shortName>
        <shortName evidence="2">Thiamine-phosphate kinase</shortName>
        <ecNumber evidence="2">2.7.4.16</ecNumber>
    </recommendedName>
</protein>
<dbReference type="SUPFAM" id="SSF55326">
    <property type="entry name" value="PurM N-terminal domain-like"/>
    <property type="match status" value="1"/>
</dbReference>
<dbReference type="GO" id="GO:0009030">
    <property type="term" value="F:thiamine-phosphate kinase activity"/>
    <property type="evidence" value="ECO:0007669"/>
    <property type="project" value="UniProtKB-UniRule"/>
</dbReference>
<feature type="binding site" evidence="2">
    <location>
        <position position="108"/>
    </location>
    <ligand>
        <name>Mg(2+)</name>
        <dbReference type="ChEBI" id="CHEBI:18420"/>
        <label>1</label>
    </ligand>
</feature>
<dbReference type="Pfam" id="PF00586">
    <property type="entry name" value="AIRS"/>
    <property type="match status" value="1"/>
</dbReference>
<feature type="binding site" evidence="2">
    <location>
        <position position="227"/>
    </location>
    <ligand>
        <name>substrate</name>
    </ligand>
</feature>
<evidence type="ECO:0000313" key="5">
    <source>
        <dbReference type="Proteomes" id="UP000002222"/>
    </source>
</evidence>
<dbReference type="RefSeq" id="WP_012856962.1">
    <property type="nucleotide sequence ID" value="NC_013512.1"/>
</dbReference>
<feature type="binding site" evidence="2">
    <location>
        <position position="60"/>
    </location>
    <ligand>
        <name>Mg(2+)</name>
        <dbReference type="ChEBI" id="CHEBI:18420"/>
        <label>2</label>
    </ligand>
</feature>
<feature type="binding site" evidence="2">
    <location>
        <position position="19"/>
    </location>
    <ligand>
        <name>Mg(2+)</name>
        <dbReference type="ChEBI" id="CHEBI:18420"/>
        <label>4</label>
    </ligand>
</feature>
<dbReference type="STRING" id="525898.Sdel_1182"/>
<feature type="binding site" evidence="2">
    <location>
        <position position="31"/>
    </location>
    <ligand>
        <name>Mg(2+)</name>
        <dbReference type="ChEBI" id="CHEBI:18420"/>
        <label>2</label>
    </ligand>
</feature>
<reference evidence="4 5" key="2">
    <citation type="journal article" date="2010" name="Stand. Genomic Sci.">
        <title>Complete genome sequence of Sulfurospirillum deleyianum type strain (5175).</title>
        <authorList>
            <person name="Sikorski J."/>
            <person name="Lapidus A."/>
            <person name="Copeland A."/>
            <person name="Glavina Del Rio T."/>
            <person name="Nolan M."/>
            <person name="Lucas S."/>
            <person name="Chen F."/>
            <person name="Tice H."/>
            <person name="Cheng J.F."/>
            <person name="Saunders E."/>
            <person name="Bruce D."/>
            <person name="Goodwin L."/>
            <person name="Pitluck S."/>
            <person name="Ovchinnikova G."/>
            <person name="Pati A."/>
            <person name="Ivanova N."/>
            <person name="Mavromatis K."/>
            <person name="Chen A."/>
            <person name="Palaniappan K."/>
            <person name="Chain P."/>
            <person name="Land M."/>
            <person name="Hauser L."/>
            <person name="Chang Y.J."/>
            <person name="Jeffries C.D."/>
            <person name="Brettin T."/>
            <person name="Detter J.C."/>
            <person name="Han C."/>
            <person name="Rohde M."/>
            <person name="Lang E."/>
            <person name="Spring S."/>
            <person name="Goker M."/>
            <person name="Bristow J."/>
            <person name="Eisen J.A."/>
            <person name="Markowitz V."/>
            <person name="Hugenholtz P."/>
            <person name="Kyrpides N.C."/>
            <person name="Klenk H.P."/>
        </authorList>
    </citation>
    <scope>NUCLEOTIDE SEQUENCE [LARGE SCALE GENOMIC DNA]</scope>
    <source>
        <strain evidence="5">ATCC 51133 / DSM 6946 / 5175</strain>
    </source>
</reference>
<dbReference type="InterPro" id="IPR036921">
    <property type="entry name" value="PurM-like_N_sf"/>
</dbReference>
<dbReference type="GO" id="GO:0005524">
    <property type="term" value="F:ATP binding"/>
    <property type="evidence" value="ECO:0007669"/>
    <property type="project" value="UniProtKB-UniRule"/>
</dbReference>
<dbReference type="Gene3D" id="3.90.650.10">
    <property type="entry name" value="PurM-like C-terminal domain"/>
    <property type="match status" value="1"/>
</dbReference>
<dbReference type="GO" id="GO:0009228">
    <property type="term" value="P:thiamine biosynthetic process"/>
    <property type="evidence" value="ECO:0007669"/>
    <property type="project" value="UniProtKB-KW"/>
</dbReference>
<dbReference type="PANTHER" id="PTHR30270">
    <property type="entry name" value="THIAMINE-MONOPHOSPHATE KINASE"/>
    <property type="match status" value="1"/>
</dbReference>
<comment type="function">
    <text evidence="2">Catalyzes the ATP-dependent phosphorylation of thiamine-monophosphate (TMP) to form thiamine-pyrophosphate (TPP), the active form of vitamin B1.</text>
</comment>